<dbReference type="EC" id="3.4.11.1" evidence="8"/>
<keyword evidence="8" id="KW-0464">Manganese</keyword>
<feature type="binding site" evidence="8">
    <location>
        <position position="397"/>
    </location>
    <ligand>
        <name>Mn(2+)</name>
        <dbReference type="ChEBI" id="CHEBI:29035"/>
        <label>2</label>
    </ligand>
</feature>
<dbReference type="CDD" id="cd00433">
    <property type="entry name" value="Peptidase_M17"/>
    <property type="match status" value="1"/>
</dbReference>
<evidence type="ECO:0000313" key="10">
    <source>
        <dbReference type="EMBL" id="PDO09735.1"/>
    </source>
</evidence>
<accession>A0A2A6DYC3</accession>
<dbReference type="SUPFAM" id="SSF52949">
    <property type="entry name" value="Macro domain-like"/>
    <property type="match status" value="1"/>
</dbReference>
<keyword evidence="4 8" id="KW-0031">Aminopeptidase</keyword>
<dbReference type="GO" id="GO:0030145">
    <property type="term" value="F:manganese ion binding"/>
    <property type="evidence" value="ECO:0007669"/>
    <property type="project" value="UniProtKB-UniRule"/>
</dbReference>
<dbReference type="GO" id="GO:0006508">
    <property type="term" value="P:proteolysis"/>
    <property type="evidence" value="ECO:0007669"/>
    <property type="project" value="UniProtKB-KW"/>
</dbReference>
<comment type="cofactor">
    <cofactor evidence="8">
        <name>Mn(2+)</name>
        <dbReference type="ChEBI" id="CHEBI:29035"/>
    </cofactor>
    <text evidence="8">Binds 2 manganese ions per subunit.</text>
</comment>
<organism evidence="10 11">
    <name type="scientific">Candidatus Reconcilbacillus cellulovorans</name>
    <dbReference type="NCBI Taxonomy" id="1906605"/>
    <lineage>
        <taxon>Bacteria</taxon>
        <taxon>Bacillati</taxon>
        <taxon>Bacillota</taxon>
        <taxon>Bacilli</taxon>
        <taxon>Bacillales</taxon>
        <taxon>Paenibacillaceae</taxon>
        <taxon>Candidatus Reconcilbacillus</taxon>
    </lineage>
</organism>
<evidence type="ECO:0000256" key="1">
    <source>
        <dbReference type="ARBA" id="ARBA00000135"/>
    </source>
</evidence>
<keyword evidence="5 8" id="KW-0645">Protease</keyword>
<dbReference type="EMBL" id="MOXJ01000029">
    <property type="protein sequence ID" value="PDO09735.1"/>
    <property type="molecule type" value="Genomic_DNA"/>
</dbReference>
<feature type="domain" description="Cytosol aminopeptidase" evidence="9">
    <location>
        <begin position="393"/>
        <end position="400"/>
    </location>
</feature>
<feature type="binding site" evidence="8">
    <location>
        <position position="318"/>
    </location>
    <ligand>
        <name>Mn(2+)</name>
        <dbReference type="ChEBI" id="CHEBI:29035"/>
        <label>2</label>
    </ligand>
</feature>
<evidence type="ECO:0000259" key="9">
    <source>
        <dbReference type="PROSITE" id="PS00631"/>
    </source>
</evidence>
<comment type="caution">
    <text evidence="10">The sequence shown here is derived from an EMBL/GenBank/DDBJ whole genome shotgun (WGS) entry which is preliminary data.</text>
</comment>
<dbReference type="Gene3D" id="3.40.630.10">
    <property type="entry name" value="Zn peptidases"/>
    <property type="match status" value="1"/>
</dbReference>
<dbReference type="InterPro" id="IPR023042">
    <property type="entry name" value="Peptidase_M17_leu_NH2_pept"/>
</dbReference>
<feature type="binding site" evidence="8">
    <location>
        <position position="395"/>
    </location>
    <ligand>
        <name>Mn(2+)</name>
        <dbReference type="ChEBI" id="CHEBI:29035"/>
        <label>1</label>
    </ligand>
</feature>
<evidence type="ECO:0000256" key="6">
    <source>
        <dbReference type="ARBA" id="ARBA00022801"/>
    </source>
</evidence>
<comment type="subcellular location">
    <subcellularLocation>
        <location evidence="8">Cytoplasm</location>
    </subcellularLocation>
</comment>
<dbReference type="Proteomes" id="UP000243688">
    <property type="component" value="Unassembled WGS sequence"/>
</dbReference>
<sequence length="555" mass="59504">MSVVTESVEWSFAREGELPGEEWDAWVVPAFGDSDEWAASLPEEIRSSVAEARSRGVRLEAKGRVECWPTHGRLPVPYLIVCGFGDGRDGRRTTTRDVRTALAEAGRLAADRKLAALAVSLPYAATVDDGGAFGAFAAFGAKGAREPFFAPRRVEESWPLTVRAAAEGLLLGAYRPPSYRSQADDEAGRFPIRRVRFFVGDNQTDPPSLERAAEAAERTADATAFARDLTNTPADRLGPSELAQQAAELAAEYGFECEVLDEREMRARGMNGVCAVGAGSVRPPRLIALKYRGASRAMSDDVHVSEAIGLVGKGVVFDTGGLCIKSCEGMEEMIGDMGGAAAVLAVCRAIGRWKPPIDVVAVVPAVENMPSGTAFRPGDVIRTYSGKTVEVANTDAEGRIILADAVAYARELGAGRLIEVSTLTGSALATFGGVATPVTSNDAAFLEHFLESARLSGERMWPMPVFDEYLDWVKSDVADVRNLGNPSKWAGAITAALFVGMFAESTPWIHLDIGGTFWLRKRCGTEPERATGAAVRTILYYLERIAEGLGGNTFE</sequence>
<name>A0A2A6DYC3_9BACL</name>
<proteinExistence type="inferred from homology"/>
<dbReference type="PANTHER" id="PTHR11963">
    <property type="entry name" value="LEUCINE AMINOPEPTIDASE-RELATED"/>
    <property type="match status" value="1"/>
</dbReference>
<evidence type="ECO:0000256" key="7">
    <source>
        <dbReference type="ARBA" id="ARBA00049972"/>
    </source>
</evidence>
<feature type="binding site" evidence="8">
    <location>
        <position position="318"/>
    </location>
    <ligand>
        <name>Mn(2+)</name>
        <dbReference type="ChEBI" id="CHEBI:29035"/>
        <label>1</label>
    </ligand>
</feature>
<evidence type="ECO:0000313" key="11">
    <source>
        <dbReference type="Proteomes" id="UP000243688"/>
    </source>
</evidence>
<feature type="active site" evidence="8">
    <location>
        <position position="399"/>
    </location>
</feature>
<dbReference type="GO" id="GO:0005737">
    <property type="term" value="C:cytoplasm"/>
    <property type="evidence" value="ECO:0007669"/>
    <property type="project" value="UniProtKB-SubCell"/>
</dbReference>
<dbReference type="SUPFAM" id="SSF53187">
    <property type="entry name" value="Zn-dependent exopeptidases"/>
    <property type="match status" value="1"/>
</dbReference>
<keyword evidence="8" id="KW-0479">Metal-binding</keyword>
<evidence type="ECO:0000256" key="5">
    <source>
        <dbReference type="ARBA" id="ARBA00022670"/>
    </source>
</evidence>
<evidence type="ECO:0000256" key="8">
    <source>
        <dbReference type="HAMAP-Rule" id="MF_00181"/>
    </source>
</evidence>
<comment type="similarity">
    <text evidence="3 8">Belongs to the peptidase M17 family.</text>
</comment>
<keyword evidence="8" id="KW-0963">Cytoplasm</keyword>
<dbReference type="NCBIfam" id="NF002073">
    <property type="entry name" value="PRK00913.1-2"/>
    <property type="match status" value="1"/>
</dbReference>
<evidence type="ECO:0000256" key="3">
    <source>
        <dbReference type="ARBA" id="ARBA00009528"/>
    </source>
</evidence>
<dbReference type="HAMAP" id="MF_00181">
    <property type="entry name" value="Cytosol_peptidase_M17"/>
    <property type="match status" value="1"/>
</dbReference>
<dbReference type="AlphaFoldDB" id="A0A2A6DYC3"/>
<evidence type="ECO:0000256" key="2">
    <source>
        <dbReference type="ARBA" id="ARBA00000967"/>
    </source>
</evidence>
<feature type="binding site" evidence="8">
    <location>
        <position position="313"/>
    </location>
    <ligand>
        <name>Mn(2+)</name>
        <dbReference type="ChEBI" id="CHEBI:29035"/>
        <label>2</label>
    </ligand>
</feature>
<dbReference type="InterPro" id="IPR043472">
    <property type="entry name" value="Macro_dom-like"/>
</dbReference>
<dbReference type="InterPro" id="IPR000819">
    <property type="entry name" value="Peptidase_M17_C"/>
</dbReference>
<dbReference type="Gene3D" id="3.40.220.10">
    <property type="entry name" value="Leucine Aminopeptidase, subunit E, domain 1"/>
    <property type="match status" value="1"/>
</dbReference>
<comment type="catalytic activity">
    <reaction evidence="2 8">
        <text>Release of an N-terminal amino acid, preferentially leucine, but not glutamic or aspartic acids.</text>
        <dbReference type="EC" id="3.4.11.10"/>
    </reaction>
</comment>
<reference evidence="10 11" key="1">
    <citation type="submission" date="2016-12" db="EMBL/GenBank/DDBJ databases">
        <title>Candidatus Reconcilibacillus cellulovorans genome.</title>
        <authorList>
            <person name="Kolinko S."/>
            <person name="Wu Y.-W."/>
            <person name="Tachea F."/>
            <person name="Denzel E."/>
            <person name="Hiras J."/>
            <person name="Baecker N."/>
            <person name="Chan L.J."/>
            <person name="Eichorst S.A."/>
            <person name="Frey D."/>
            <person name="Adams P.D."/>
            <person name="Pray T."/>
            <person name="Tanjore D."/>
            <person name="Petzold C.J."/>
            <person name="Gladden J.M."/>
            <person name="Simmons B.A."/>
            <person name="Singer S.W."/>
        </authorList>
    </citation>
    <scope>NUCLEOTIDE SEQUENCE [LARGE SCALE GENOMIC DNA]</scope>
    <source>
        <strain evidence="10">JTherm</strain>
    </source>
</reference>
<gene>
    <name evidence="8" type="primary">pepA</name>
    <name evidence="10" type="ORF">BLM47_10970</name>
</gene>
<dbReference type="PANTHER" id="PTHR11963:SF23">
    <property type="entry name" value="CYTOSOL AMINOPEPTIDASE"/>
    <property type="match status" value="1"/>
</dbReference>
<comment type="catalytic activity">
    <reaction evidence="1 8">
        <text>Release of an N-terminal amino acid, Xaa-|-Yaa-, in which Xaa is preferably Leu, but may be other amino acids including Pro although not Arg or Lys, and Yaa may be Pro. Amino acid amides and methyl esters are also readily hydrolyzed, but rates on arylamides are exceedingly low.</text>
        <dbReference type="EC" id="3.4.11.1"/>
    </reaction>
</comment>
<dbReference type="EC" id="3.4.11.10" evidence="8"/>
<dbReference type="GO" id="GO:0070006">
    <property type="term" value="F:metalloaminopeptidase activity"/>
    <property type="evidence" value="ECO:0007669"/>
    <property type="project" value="InterPro"/>
</dbReference>
<comment type="function">
    <text evidence="7 8">Presumably involved in the processing and regular turnover of intracellular proteins. Catalyzes the removal of unsubstituted N-terminal amino acids from various peptides.</text>
</comment>
<keyword evidence="6 8" id="KW-0378">Hydrolase</keyword>
<evidence type="ECO:0000256" key="4">
    <source>
        <dbReference type="ARBA" id="ARBA00022438"/>
    </source>
</evidence>
<feature type="binding site" evidence="8">
    <location>
        <position position="397"/>
    </location>
    <ligand>
        <name>Mn(2+)</name>
        <dbReference type="ChEBI" id="CHEBI:29035"/>
        <label>1</label>
    </ligand>
</feature>
<feature type="active site" evidence="8">
    <location>
        <position position="325"/>
    </location>
</feature>
<feature type="binding site" evidence="8">
    <location>
        <position position="336"/>
    </location>
    <ligand>
        <name>Mn(2+)</name>
        <dbReference type="ChEBI" id="CHEBI:29035"/>
        <label>2</label>
    </ligand>
</feature>
<dbReference type="InterPro" id="IPR011356">
    <property type="entry name" value="Leucine_aapep/pepB"/>
</dbReference>
<protein>
    <recommendedName>
        <fullName evidence="8">Probable cytosol aminopeptidase</fullName>
        <ecNumber evidence="8">3.4.11.1</ecNumber>
    </recommendedName>
    <alternativeName>
        <fullName evidence="8">Leucine aminopeptidase</fullName>
        <shortName evidence="8">LAP</shortName>
        <ecNumber evidence="8">3.4.11.10</ecNumber>
    </alternativeName>
    <alternativeName>
        <fullName evidence="8">Leucyl aminopeptidase</fullName>
    </alternativeName>
</protein>
<dbReference type="Pfam" id="PF00883">
    <property type="entry name" value="Peptidase_M17"/>
    <property type="match status" value="1"/>
</dbReference>
<dbReference type="PROSITE" id="PS00631">
    <property type="entry name" value="CYTOSOL_AP"/>
    <property type="match status" value="1"/>
</dbReference>
<dbReference type="PRINTS" id="PR00481">
    <property type="entry name" value="LAMNOPPTDASE"/>
</dbReference>